<dbReference type="AlphaFoldDB" id="A0A6A4TCF9"/>
<gene>
    <name evidence="1" type="ORF">F2P81_007408</name>
</gene>
<organism evidence="1 2">
    <name type="scientific">Scophthalmus maximus</name>
    <name type="common">Turbot</name>
    <name type="synonym">Psetta maxima</name>
    <dbReference type="NCBI Taxonomy" id="52904"/>
    <lineage>
        <taxon>Eukaryota</taxon>
        <taxon>Metazoa</taxon>
        <taxon>Chordata</taxon>
        <taxon>Craniata</taxon>
        <taxon>Vertebrata</taxon>
        <taxon>Euteleostomi</taxon>
        <taxon>Actinopterygii</taxon>
        <taxon>Neopterygii</taxon>
        <taxon>Teleostei</taxon>
        <taxon>Neoteleostei</taxon>
        <taxon>Acanthomorphata</taxon>
        <taxon>Carangaria</taxon>
        <taxon>Pleuronectiformes</taxon>
        <taxon>Pleuronectoidei</taxon>
        <taxon>Scophthalmidae</taxon>
        <taxon>Scophthalmus</taxon>
    </lineage>
</organism>
<protein>
    <submittedName>
        <fullName evidence="1">Uncharacterized protein</fullName>
    </submittedName>
</protein>
<proteinExistence type="predicted"/>
<sequence>MKAIFFPTEEKLNMRQSYAVMLHGYLLLGRSNPSFSGTFLERGSVGKQLRRRWPNSRAEERSAPIQTCTWTRRRRPFRNGKNKGEGERERAVNILYSGDFCHISRQSQQLSAAD</sequence>
<evidence type="ECO:0000313" key="1">
    <source>
        <dbReference type="EMBL" id="KAF0041510.1"/>
    </source>
</evidence>
<dbReference type="EMBL" id="VEVO01000006">
    <property type="protein sequence ID" value="KAF0041510.1"/>
    <property type="molecule type" value="Genomic_DNA"/>
</dbReference>
<evidence type="ECO:0000313" key="2">
    <source>
        <dbReference type="Proteomes" id="UP000438429"/>
    </source>
</evidence>
<dbReference type="Proteomes" id="UP000438429">
    <property type="component" value="Unassembled WGS sequence"/>
</dbReference>
<comment type="caution">
    <text evidence="1">The sequence shown here is derived from an EMBL/GenBank/DDBJ whole genome shotgun (WGS) entry which is preliminary data.</text>
</comment>
<name>A0A6A4TCF9_SCOMX</name>
<reference evidence="1 2" key="1">
    <citation type="submission" date="2019-06" db="EMBL/GenBank/DDBJ databases">
        <title>Draft genomes of female and male turbot (Scophthalmus maximus).</title>
        <authorList>
            <person name="Xu H."/>
            <person name="Xu X.-W."/>
            <person name="Shao C."/>
            <person name="Chen S."/>
        </authorList>
    </citation>
    <scope>NUCLEOTIDE SEQUENCE [LARGE SCALE GENOMIC DNA]</scope>
    <source>
        <strain evidence="1">Ysfricsl-2016a</strain>
        <tissue evidence="1">Blood</tissue>
    </source>
</reference>
<accession>A0A6A4TCF9</accession>